<reference evidence="1" key="1">
    <citation type="submission" date="2023-04" db="EMBL/GenBank/DDBJ databases">
        <title>Ambrosiozyma monospora NBRC 10751.</title>
        <authorList>
            <person name="Ichikawa N."/>
            <person name="Sato H."/>
            <person name="Tonouchi N."/>
        </authorList>
    </citation>
    <scope>NUCLEOTIDE SEQUENCE</scope>
    <source>
        <strain evidence="1">NBRC 10751</strain>
    </source>
</reference>
<evidence type="ECO:0000313" key="1">
    <source>
        <dbReference type="EMBL" id="GME91999.1"/>
    </source>
</evidence>
<keyword evidence="2" id="KW-1185">Reference proteome</keyword>
<name>A0ACB5TNH8_AMBMO</name>
<accession>A0ACB5TNH8</accession>
<comment type="caution">
    <text evidence="1">The sequence shown here is derived from an EMBL/GenBank/DDBJ whole genome shotgun (WGS) entry which is preliminary data.</text>
</comment>
<sequence>MKPITQDQLEGNNTIPKEGHLQGTAISQISFIGRRHTALMSSDDNGYLVCHEGGRSIMGYWVKSKILFGKRDKIPSIDHNSIISFSPLPIGSSPQLTDNIGVLAVITPHALIVISTQPSLQTHYKVGKPKILNETFGLTAMVRWFPALRNKTEGTTNLPLLAYCWSNVLTVFEVGSDTITDSNDYCGDDEVS</sequence>
<evidence type="ECO:0000313" key="2">
    <source>
        <dbReference type="Proteomes" id="UP001165064"/>
    </source>
</evidence>
<proteinExistence type="predicted"/>
<dbReference type="EMBL" id="BSXS01008263">
    <property type="protein sequence ID" value="GME91999.1"/>
    <property type="molecule type" value="Genomic_DNA"/>
</dbReference>
<organism evidence="1 2">
    <name type="scientific">Ambrosiozyma monospora</name>
    <name type="common">Yeast</name>
    <name type="synonym">Endomycopsis monosporus</name>
    <dbReference type="NCBI Taxonomy" id="43982"/>
    <lineage>
        <taxon>Eukaryota</taxon>
        <taxon>Fungi</taxon>
        <taxon>Dikarya</taxon>
        <taxon>Ascomycota</taxon>
        <taxon>Saccharomycotina</taxon>
        <taxon>Pichiomycetes</taxon>
        <taxon>Pichiales</taxon>
        <taxon>Pichiaceae</taxon>
        <taxon>Ambrosiozyma</taxon>
    </lineage>
</organism>
<gene>
    <name evidence="1" type="ORF">Amon02_000901700</name>
</gene>
<dbReference type="Proteomes" id="UP001165064">
    <property type="component" value="Unassembled WGS sequence"/>
</dbReference>
<protein>
    <submittedName>
        <fullName evidence="1">Unnamed protein product</fullName>
    </submittedName>
</protein>